<reference evidence="2" key="1">
    <citation type="journal article" date="2022" name="bioRxiv">
        <title>Sequencing and chromosome-scale assembly of the giantPleurodeles waltlgenome.</title>
        <authorList>
            <person name="Brown T."/>
            <person name="Elewa A."/>
            <person name="Iarovenko S."/>
            <person name="Subramanian E."/>
            <person name="Araus A.J."/>
            <person name="Petzold A."/>
            <person name="Susuki M."/>
            <person name="Suzuki K.-i.T."/>
            <person name="Hayashi T."/>
            <person name="Toyoda A."/>
            <person name="Oliveira C."/>
            <person name="Osipova E."/>
            <person name="Leigh N.D."/>
            <person name="Simon A."/>
            <person name="Yun M.H."/>
        </authorList>
    </citation>
    <scope>NUCLEOTIDE SEQUENCE</scope>
    <source>
        <strain evidence="2">20211129_DDA</strain>
        <tissue evidence="2">Liver</tissue>
    </source>
</reference>
<evidence type="ECO:0000313" key="2">
    <source>
        <dbReference type="EMBL" id="KAJ1084734.1"/>
    </source>
</evidence>
<organism evidence="2 3">
    <name type="scientific">Pleurodeles waltl</name>
    <name type="common">Iberian ribbed newt</name>
    <dbReference type="NCBI Taxonomy" id="8319"/>
    <lineage>
        <taxon>Eukaryota</taxon>
        <taxon>Metazoa</taxon>
        <taxon>Chordata</taxon>
        <taxon>Craniata</taxon>
        <taxon>Vertebrata</taxon>
        <taxon>Euteleostomi</taxon>
        <taxon>Amphibia</taxon>
        <taxon>Batrachia</taxon>
        <taxon>Caudata</taxon>
        <taxon>Salamandroidea</taxon>
        <taxon>Salamandridae</taxon>
        <taxon>Pleurodelinae</taxon>
        <taxon>Pleurodeles</taxon>
    </lineage>
</organism>
<sequence>MSRRVRATRRAQLRVQRDVTQGPGVWGPRAPGEESAGGEVKVPERHEQRKLTLLKLYKLKGKHHDLDTVVKKHDGLLIDDIENVVTLVSLDNTARDSVGERKAPLRMGIPTDASGHVAPILNPTNCPHMPHDKLDKFQDLVCKKTVQMIQKQGKHCMAQSDQKPDRPI</sequence>
<comment type="caution">
    <text evidence="2">The sequence shown here is derived from an EMBL/GenBank/DDBJ whole genome shotgun (WGS) entry which is preliminary data.</text>
</comment>
<keyword evidence="3" id="KW-1185">Reference proteome</keyword>
<name>A0AAV7L265_PLEWA</name>
<dbReference type="Proteomes" id="UP001066276">
    <property type="component" value="Chromosome 12"/>
</dbReference>
<dbReference type="AlphaFoldDB" id="A0AAV7L265"/>
<evidence type="ECO:0000313" key="3">
    <source>
        <dbReference type="Proteomes" id="UP001066276"/>
    </source>
</evidence>
<gene>
    <name evidence="2" type="ORF">NDU88_004880</name>
</gene>
<proteinExistence type="predicted"/>
<feature type="region of interest" description="Disordered" evidence="1">
    <location>
        <begin position="21"/>
        <end position="43"/>
    </location>
</feature>
<dbReference type="EMBL" id="JANPWB010000016">
    <property type="protein sequence ID" value="KAJ1084734.1"/>
    <property type="molecule type" value="Genomic_DNA"/>
</dbReference>
<protein>
    <submittedName>
        <fullName evidence="2">Uncharacterized protein</fullName>
    </submittedName>
</protein>
<accession>A0AAV7L265</accession>
<evidence type="ECO:0000256" key="1">
    <source>
        <dbReference type="SAM" id="MobiDB-lite"/>
    </source>
</evidence>